<dbReference type="GeneID" id="36842657"/>
<accession>A0A2U7UBX6</accession>
<dbReference type="RefSeq" id="YP_009481947.1">
    <property type="nucleotide sequence ID" value="NC_037666.1"/>
</dbReference>
<name>A0A2U7UBX6_9VIRU</name>
<dbReference type="KEGG" id="vg:36842657"/>
<proteinExistence type="predicted"/>
<keyword evidence="1" id="KW-0472">Membrane</keyword>
<sequence>MWLRMTQSGIRLAGTYAILAVVIVGDAAIVAWSLATGTADILSLVGMLVIFDLAAYVYVQIPFAVAHIIRGERGERCLHAQRLAYVLGGDPDADAKRARAKPHWRRRLRRCGRARPWSPSVPGVVAGHWQDVTPSEGEPFYAISIDRCRRLAKGLYEIRGTGRHAPGDTILCGYVNRNGATGETRLAWGSAHIMAGGTVVSYRSTGMSLEHRAVVDDTRSPAAIAGVLYVVNEEDNGDGLLPAADTRCLRFVLHRVDVDV</sequence>
<evidence type="ECO:0000313" key="2">
    <source>
        <dbReference type="EMBL" id="AVK75944.1"/>
    </source>
</evidence>
<dbReference type="EMBL" id="MG011690">
    <property type="protein sequence ID" value="AVK75944.1"/>
    <property type="molecule type" value="Genomic_DNA"/>
</dbReference>
<feature type="transmembrane region" description="Helical" evidence="1">
    <location>
        <begin position="41"/>
        <end position="66"/>
    </location>
</feature>
<protein>
    <submittedName>
        <fullName evidence="2">Uncharacterized protein</fullName>
    </submittedName>
</protein>
<organism evidence="2">
    <name type="scientific">Pandoravirus neocaledonia</name>
    <dbReference type="NCBI Taxonomy" id="2107708"/>
    <lineage>
        <taxon>Viruses</taxon>
        <taxon>Pandoravirus</taxon>
    </lineage>
</organism>
<keyword evidence="1" id="KW-1133">Transmembrane helix</keyword>
<reference evidence="2" key="1">
    <citation type="journal article" date="2018" name="Nat. Commun.">
        <title>Diversity and evolution of the emerging Pandoraviridae family.</title>
        <authorList>
            <person name="Legendre M."/>
            <person name="Fabre E."/>
            <person name="Poirot O."/>
            <person name="Jeudy S."/>
            <person name="Lartigue A."/>
            <person name="Alempic J.M."/>
            <person name="Beucher L."/>
            <person name="Philippe N."/>
            <person name="Bertaux L."/>
            <person name="Christo-Foroux E."/>
            <person name="Labadie K."/>
            <person name="Coute Y."/>
            <person name="Abergel C."/>
            <person name="Claverie J.M."/>
        </authorList>
    </citation>
    <scope>NUCLEOTIDE SEQUENCE [LARGE SCALE GENOMIC DNA]</scope>
    <source>
        <strain evidence="2">Neocaledonia</strain>
    </source>
</reference>
<gene>
    <name evidence="2" type="ORF">pneo_cds_337</name>
</gene>
<dbReference type="Proteomes" id="UP000249287">
    <property type="component" value="Segment"/>
</dbReference>
<feature type="transmembrane region" description="Helical" evidence="1">
    <location>
        <begin position="12"/>
        <end position="35"/>
    </location>
</feature>
<evidence type="ECO:0000256" key="1">
    <source>
        <dbReference type="SAM" id="Phobius"/>
    </source>
</evidence>
<keyword evidence="1" id="KW-0812">Transmembrane</keyword>